<keyword evidence="2" id="KW-0472">Membrane</keyword>
<accession>M3C1P1</accession>
<dbReference type="STRING" id="1223523.H340_24355"/>
<protein>
    <recommendedName>
        <fullName evidence="5">Integral membrane protein</fullName>
    </recommendedName>
</protein>
<name>M3C1P1_STRM1</name>
<dbReference type="Pfam" id="PF19609">
    <property type="entry name" value="DUF6114"/>
    <property type="match status" value="1"/>
</dbReference>
<evidence type="ECO:0008006" key="5">
    <source>
        <dbReference type="Google" id="ProtNLM"/>
    </source>
</evidence>
<sequence>MSADTTPPQPADKGGLRRRFRTWRGERPFWAGLWTMLAGVPIMYIPYQTLKFGELSIRLSTTAGAGSLIIGILLIVLGLTMWYQRHSRVFAGVAAILLGIVSLVVSNFGAFLLGIIPAMLGGALAVAWAPAQPMPETPEVSEEEPPDLPIPSGPSLVKE</sequence>
<proteinExistence type="predicted"/>
<dbReference type="PATRIC" id="fig|1223523.3.peg.4946"/>
<gene>
    <name evidence="3" type="ORF">H340_24355</name>
</gene>
<evidence type="ECO:0000256" key="2">
    <source>
        <dbReference type="SAM" id="Phobius"/>
    </source>
</evidence>
<dbReference type="Proteomes" id="UP000011740">
    <property type="component" value="Unassembled WGS sequence"/>
</dbReference>
<dbReference type="eggNOG" id="COG3247">
    <property type="taxonomic scope" value="Bacteria"/>
</dbReference>
<reference evidence="3 4" key="1">
    <citation type="journal article" date="2013" name="Genome Announc.">
        <title>Whole-Genome Shotgun Assembly and Analysis of the Genome of Streptomyces mobaraensis DSM 40847, a Strain for Industrial Production of Microbial Transglutaminase.</title>
        <authorList>
            <person name="Yang H."/>
            <person name="He T."/>
            <person name="Wu W."/>
            <person name="Zhu W."/>
            <person name="Lu B."/>
            <person name="Sun W."/>
        </authorList>
    </citation>
    <scope>NUCLEOTIDE SEQUENCE [LARGE SCALE GENOMIC DNA]</scope>
    <source>
        <strain evidence="3 4">DSM 40847</strain>
    </source>
</reference>
<keyword evidence="2" id="KW-0812">Transmembrane</keyword>
<dbReference type="InterPro" id="IPR046096">
    <property type="entry name" value="DUF6114"/>
</dbReference>
<evidence type="ECO:0000313" key="4">
    <source>
        <dbReference type="Proteomes" id="UP000011740"/>
    </source>
</evidence>
<dbReference type="AlphaFoldDB" id="M3C1P1"/>
<keyword evidence="2" id="KW-1133">Transmembrane helix</keyword>
<evidence type="ECO:0000256" key="1">
    <source>
        <dbReference type="SAM" id="MobiDB-lite"/>
    </source>
</evidence>
<dbReference type="EMBL" id="AORZ01000098">
    <property type="protein sequence ID" value="EME97871.1"/>
    <property type="molecule type" value="Genomic_DNA"/>
</dbReference>
<evidence type="ECO:0000313" key="3">
    <source>
        <dbReference type="EMBL" id="EME97871.1"/>
    </source>
</evidence>
<organism evidence="3 4">
    <name type="scientific">Streptomyces mobaraensis (strain ATCC 29032 / DSM 40847 / JCM 4168 / NBRC 13819 / NCIMB 11159 / IPCR 16-22)</name>
    <dbReference type="NCBI Taxonomy" id="1223523"/>
    <lineage>
        <taxon>Bacteria</taxon>
        <taxon>Bacillati</taxon>
        <taxon>Actinomycetota</taxon>
        <taxon>Actinomycetes</taxon>
        <taxon>Kitasatosporales</taxon>
        <taxon>Streptomycetaceae</taxon>
        <taxon>Streptomyces</taxon>
    </lineage>
</organism>
<feature type="region of interest" description="Disordered" evidence="1">
    <location>
        <begin position="135"/>
        <end position="159"/>
    </location>
</feature>
<feature type="transmembrane region" description="Helical" evidence="2">
    <location>
        <begin position="89"/>
        <end position="105"/>
    </location>
</feature>
<dbReference type="RefSeq" id="WP_004950865.1">
    <property type="nucleotide sequence ID" value="NZ_AORZ01000098.1"/>
</dbReference>
<comment type="caution">
    <text evidence="3">The sequence shown here is derived from an EMBL/GenBank/DDBJ whole genome shotgun (WGS) entry which is preliminary data.</text>
</comment>
<feature type="transmembrane region" description="Helical" evidence="2">
    <location>
        <begin position="28"/>
        <end position="47"/>
    </location>
</feature>
<feature type="transmembrane region" description="Helical" evidence="2">
    <location>
        <begin position="59"/>
        <end position="82"/>
    </location>
</feature>